<feature type="transmembrane region" description="Helical" evidence="1">
    <location>
        <begin position="50"/>
        <end position="75"/>
    </location>
</feature>
<dbReference type="RefSeq" id="WP_260979069.1">
    <property type="nucleotide sequence ID" value="NZ_JAODBU010000013.1"/>
</dbReference>
<proteinExistence type="predicted"/>
<evidence type="ECO:0008006" key="4">
    <source>
        <dbReference type="Google" id="ProtNLM"/>
    </source>
</evidence>
<feature type="transmembrane region" description="Helical" evidence="1">
    <location>
        <begin position="187"/>
        <end position="217"/>
    </location>
</feature>
<evidence type="ECO:0000313" key="2">
    <source>
        <dbReference type="EMBL" id="MCT7399807.1"/>
    </source>
</evidence>
<feature type="transmembrane region" description="Helical" evidence="1">
    <location>
        <begin position="229"/>
        <end position="252"/>
    </location>
</feature>
<evidence type="ECO:0000313" key="3">
    <source>
        <dbReference type="Proteomes" id="UP001431199"/>
    </source>
</evidence>
<keyword evidence="1" id="KW-0812">Transmembrane</keyword>
<dbReference type="Proteomes" id="UP001431199">
    <property type="component" value="Unassembled WGS sequence"/>
</dbReference>
<keyword evidence="3" id="KW-1185">Reference proteome</keyword>
<name>A0ABT2M2P9_9FIRM</name>
<dbReference type="EMBL" id="JAODBU010000013">
    <property type="protein sequence ID" value="MCT7399807.1"/>
    <property type="molecule type" value="Genomic_DNA"/>
</dbReference>
<feature type="transmembrane region" description="Helical" evidence="1">
    <location>
        <begin position="106"/>
        <end position="128"/>
    </location>
</feature>
<keyword evidence="1" id="KW-1133">Transmembrane helix</keyword>
<protein>
    <recommendedName>
        <fullName evidence="4">ABC transporter permease</fullName>
    </recommendedName>
</protein>
<reference evidence="2" key="1">
    <citation type="submission" date="2022-09" db="EMBL/GenBank/DDBJ databases">
        <title>Eubacterium sp. LFL-14 isolated from human feces.</title>
        <authorList>
            <person name="Liu F."/>
        </authorList>
    </citation>
    <scope>NUCLEOTIDE SEQUENCE</scope>
    <source>
        <strain evidence="2">LFL-14</strain>
    </source>
</reference>
<sequence>MLGKLLKYEYKATSRYFIGLYIVLALLTIGNKIMLIIEDTSDVQLRVVDILFGIIMASYVIAIIAIAVATVVLMLRRFYFNMLKDEGYLTFTLPATVGQHIASKMIVCITWFIATIVLTVVSIFVVTYSKYIDYARCISDSVQELTQLGAWGYVAEGIIAAIVTVIGMPILMYACLSIGQLYTKHRVVGAILAYIGYYIINQVVSSVFLVICMHSLGNSYDISAFANQIFIFGIVLSIVVSIASYIATYYILSKKLNLE</sequence>
<comment type="caution">
    <text evidence="2">The sequence shown here is derived from an EMBL/GenBank/DDBJ whole genome shotgun (WGS) entry which is preliminary data.</text>
</comment>
<evidence type="ECO:0000256" key="1">
    <source>
        <dbReference type="SAM" id="Phobius"/>
    </source>
</evidence>
<feature type="transmembrane region" description="Helical" evidence="1">
    <location>
        <begin position="148"/>
        <end position="175"/>
    </location>
</feature>
<organism evidence="2 3">
    <name type="scientific">Eubacterium album</name>
    <dbReference type="NCBI Taxonomy" id="2978477"/>
    <lineage>
        <taxon>Bacteria</taxon>
        <taxon>Bacillati</taxon>
        <taxon>Bacillota</taxon>
        <taxon>Clostridia</taxon>
        <taxon>Eubacteriales</taxon>
        <taxon>Eubacteriaceae</taxon>
        <taxon>Eubacterium</taxon>
    </lineage>
</organism>
<keyword evidence="1" id="KW-0472">Membrane</keyword>
<feature type="transmembrane region" description="Helical" evidence="1">
    <location>
        <begin position="12"/>
        <end position="30"/>
    </location>
</feature>
<gene>
    <name evidence="2" type="ORF">N5B56_12060</name>
</gene>
<accession>A0ABT2M2P9</accession>